<evidence type="ECO:0000256" key="8">
    <source>
        <dbReference type="ARBA" id="ARBA00022989"/>
    </source>
</evidence>
<evidence type="ECO:0000313" key="15">
    <source>
        <dbReference type="Proteomes" id="UP001239213"/>
    </source>
</evidence>
<accession>A0AAI9XVG7</accession>
<dbReference type="SUPFAM" id="SSF90123">
    <property type="entry name" value="ABC transporter transmembrane region"/>
    <property type="match status" value="2"/>
</dbReference>
<feature type="transmembrane region" description="Helical" evidence="11">
    <location>
        <begin position="878"/>
        <end position="898"/>
    </location>
</feature>
<evidence type="ECO:0000256" key="10">
    <source>
        <dbReference type="ARBA" id="ARBA00023180"/>
    </source>
</evidence>
<dbReference type="GO" id="GO:0016887">
    <property type="term" value="F:ATP hydrolysis activity"/>
    <property type="evidence" value="ECO:0007669"/>
    <property type="project" value="InterPro"/>
</dbReference>
<feature type="domain" description="ABC transmembrane type-1" evidence="13">
    <location>
        <begin position="881"/>
        <end position="1160"/>
    </location>
</feature>
<dbReference type="InterPro" id="IPR050173">
    <property type="entry name" value="ABC_transporter_C-like"/>
</dbReference>
<dbReference type="PROSITE" id="PS00211">
    <property type="entry name" value="ABC_TRANSPORTER_1"/>
    <property type="match status" value="2"/>
</dbReference>
<keyword evidence="9 11" id="KW-0472">Membrane</keyword>
<dbReference type="GO" id="GO:0005886">
    <property type="term" value="C:plasma membrane"/>
    <property type="evidence" value="ECO:0007669"/>
    <property type="project" value="UniProtKB-SubCell"/>
</dbReference>
<feature type="transmembrane region" description="Helical" evidence="11">
    <location>
        <begin position="310"/>
        <end position="333"/>
    </location>
</feature>
<feature type="transmembrane region" description="Helical" evidence="11">
    <location>
        <begin position="126"/>
        <end position="142"/>
    </location>
</feature>
<dbReference type="PANTHER" id="PTHR24223:SF345">
    <property type="entry name" value="ABC MULTIDRUG TRANSPORTER (EUROFUNG)"/>
    <property type="match status" value="1"/>
</dbReference>
<dbReference type="SMART" id="SM00382">
    <property type="entry name" value="AAA"/>
    <property type="match status" value="2"/>
</dbReference>
<feature type="transmembrane region" description="Helical" evidence="11">
    <location>
        <begin position="162"/>
        <end position="180"/>
    </location>
</feature>
<dbReference type="CDD" id="cd03250">
    <property type="entry name" value="ABCC_MRP_domain1"/>
    <property type="match status" value="1"/>
</dbReference>
<evidence type="ECO:0000256" key="2">
    <source>
        <dbReference type="ARBA" id="ARBA00009726"/>
    </source>
</evidence>
<dbReference type="FunFam" id="3.40.50.300:FF:001854">
    <property type="entry name" value="ABC multidrug transporter (Eurofung)"/>
    <property type="match status" value="1"/>
</dbReference>
<dbReference type="InterPro" id="IPR027417">
    <property type="entry name" value="P-loop_NTPase"/>
</dbReference>
<feature type="transmembrane region" description="Helical" evidence="11">
    <location>
        <begin position="256"/>
        <end position="274"/>
    </location>
</feature>
<keyword evidence="4" id="KW-1003">Cell membrane</keyword>
<dbReference type="FunFam" id="1.20.1560.10:FF:000055">
    <property type="entry name" value="ABC multidrug transporter (Eurofung)"/>
    <property type="match status" value="1"/>
</dbReference>
<protein>
    <recommendedName>
        <fullName evidence="16">ABC transporter</fullName>
    </recommendedName>
</protein>
<keyword evidence="15" id="KW-1185">Reference proteome</keyword>
<evidence type="ECO:0000256" key="5">
    <source>
        <dbReference type="ARBA" id="ARBA00022692"/>
    </source>
</evidence>
<feature type="transmembrane region" description="Helical" evidence="11">
    <location>
        <begin position="1107"/>
        <end position="1127"/>
    </location>
</feature>
<proteinExistence type="inferred from homology"/>
<dbReference type="Gene3D" id="1.20.1560.10">
    <property type="entry name" value="ABC transporter type 1, transmembrane domain"/>
    <property type="match status" value="2"/>
</dbReference>
<dbReference type="PANTHER" id="PTHR24223">
    <property type="entry name" value="ATP-BINDING CASSETTE SUB-FAMILY C"/>
    <property type="match status" value="1"/>
</dbReference>
<dbReference type="SUPFAM" id="SSF52540">
    <property type="entry name" value="P-loop containing nucleoside triphosphate hydrolases"/>
    <property type="match status" value="2"/>
</dbReference>
<keyword evidence="5 11" id="KW-0812">Transmembrane</keyword>
<evidence type="ECO:0000259" key="13">
    <source>
        <dbReference type="PROSITE" id="PS50929"/>
    </source>
</evidence>
<organism evidence="14 15">
    <name type="scientific">Colletotrichum cuscutae</name>
    <dbReference type="NCBI Taxonomy" id="1209917"/>
    <lineage>
        <taxon>Eukaryota</taxon>
        <taxon>Fungi</taxon>
        <taxon>Dikarya</taxon>
        <taxon>Ascomycota</taxon>
        <taxon>Pezizomycotina</taxon>
        <taxon>Sordariomycetes</taxon>
        <taxon>Hypocreomycetidae</taxon>
        <taxon>Glomerellales</taxon>
        <taxon>Glomerellaceae</taxon>
        <taxon>Colletotrichum</taxon>
        <taxon>Colletotrichum acutatum species complex</taxon>
    </lineage>
</organism>
<evidence type="ECO:0000256" key="3">
    <source>
        <dbReference type="ARBA" id="ARBA00022448"/>
    </source>
</evidence>
<feature type="domain" description="ABC transporter" evidence="12">
    <location>
        <begin position="1197"/>
        <end position="1455"/>
    </location>
</feature>
<dbReference type="Gene3D" id="3.40.50.300">
    <property type="entry name" value="P-loop containing nucleotide triphosphate hydrolases"/>
    <property type="match status" value="2"/>
</dbReference>
<dbReference type="CDD" id="cd18580">
    <property type="entry name" value="ABC_6TM_ABCC_D2"/>
    <property type="match status" value="1"/>
</dbReference>
<comment type="caution">
    <text evidence="14">The sequence shown here is derived from an EMBL/GenBank/DDBJ whole genome shotgun (WGS) entry which is preliminary data.</text>
</comment>
<evidence type="ECO:0000313" key="14">
    <source>
        <dbReference type="EMBL" id="KAK1464514.1"/>
    </source>
</evidence>
<keyword evidence="3" id="KW-0813">Transport</keyword>
<feature type="transmembrane region" description="Helical" evidence="11">
    <location>
        <begin position="91"/>
        <end position="114"/>
    </location>
</feature>
<dbReference type="InterPro" id="IPR003439">
    <property type="entry name" value="ABC_transporter-like_ATP-bd"/>
</dbReference>
<keyword evidence="10" id="KW-0325">Glycoprotein</keyword>
<dbReference type="CDD" id="cd18579">
    <property type="entry name" value="ABC_6TM_ABCC_D1"/>
    <property type="match status" value="1"/>
</dbReference>
<dbReference type="Pfam" id="PF00664">
    <property type="entry name" value="ABC_membrane"/>
    <property type="match status" value="1"/>
</dbReference>
<feature type="transmembrane region" description="Helical" evidence="11">
    <location>
        <begin position="62"/>
        <end position="85"/>
    </location>
</feature>
<evidence type="ECO:0000256" key="11">
    <source>
        <dbReference type="SAM" id="Phobius"/>
    </source>
</evidence>
<gene>
    <name evidence="14" type="ORF">CCUS01_08089</name>
</gene>
<dbReference type="InterPro" id="IPR044746">
    <property type="entry name" value="ABCC_6TM_D1"/>
</dbReference>
<feature type="domain" description="ABC transmembrane type-1" evidence="13">
    <location>
        <begin position="277"/>
        <end position="546"/>
    </location>
</feature>
<dbReference type="GO" id="GO:0140359">
    <property type="term" value="F:ABC-type transporter activity"/>
    <property type="evidence" value="ECO:0007669"/>
    <property type="project" value="InterPro"/>
</dbReference>
<dbReference type="Pfam" id="PF24357">
    <property type="entry name" value="TMD0_ABC"/>
    <property type="match status" value="1"/>
</dbReference>
<dbReference type="EMBL" id="MPDP01000265">
    <property type="protein sequence ID" value="KAK1464514.1"/>
    <property type="molecule type" value="Genomic_DNA"/>
</dbReference>
<evidence type="ECO:0000256" key="6">
    <source>
        <dbReference type="ARBA" id="ARBA00022741"/>
    </source>
</evidence>
<keyword evidence="7" id="KW-0067">ATP-binding</keyword>
<evidence type="ECO:0000256" key="7">
    <source>
        <dbReference type="ARBA" id="ARBA00022840"/>
    </source>
</evidence>
<feature type="transmembrane region" description="Helical" evidence="11">
    <location>
        <begin position="918"/>
        <end position="941"/>
    </location>
</feature>
<dbReference type="InterPro" id="IPR036640">
    <property type="entry name" value="ABC1_TM_sf"/>
</dbReference>
<evidence type="ECO:0008006" key="16">
    <source>
        <dbReference type="Google" id="ProtNLM"/>
    </source>
</evidence>
<dbReference type="PROSITE" id="PS50893">
    <property type="entry name" value="ABC_TRANSPORTER_2"/>
    <property type="match status" value="2"/>
</dbReference>
<comment type="subcellular location">
    <subcellularLocation>
        <location evidence="1">Cell membrane</location>
        <topology evidence="1">Multi-pass membrane protein</topology>
    </subcellularLocation>
</comment>
<feature type="transmembrane region" description="Helical" evidence="11">
    <location>
        <begin position="996"/>
        <end position="1016"/>
    </location>
</feature>
<dbReference type="InterPro" id="IPR011527">
    <property type="entry name" value="ABC1_TM_dom"/>
</dbReference>
<dbReference type="InterPro" id="IPR044726">
    <property type="entry name" value="ABCC_6TM_D2"/>
</dbReference>
<dbReference type="PROSITE" id="PS50929">
    <property type="entry name" value="ABC_TM1F"/>
    <property type="match status" value="2"/>
</dbReference>
<comment type="similarity">
    <text evidence="2">Belongs to the ABC transporter superfamily. ABCC family. Conjugate transporter (TC 3.A.1.208) subfamily.</text>
</comment>
<dbReference type="Pfam" id="PF00005">
    <property type="entry name" value="ABC_tran"/>
    <property type="match status" value="2"/>
</dbReference>
<keyword evidence="6" id="KW-0547">Nucleotide-binding</keyword>
<feature type="domain" description="ABC transporter" evidence="12">
    <location>
        <begin position="587"/>
        <end position="820"/>
    </location>
</feature>
<evidence type="ECO:0000256" key="1">
    <source>
        <dbReference type="ARBA" id="ARBA00004651"/>
    </source>
</evidence>
<dbReference type="InterPro" id="IPR017871">
    <property type="entry name" value="ABC_transporter-like_CS"/>
</dbReference>
<evidence type="ECO:0000256" key="4">
    <source>
        <dbReference type="ARBA" id="ARBA00022475"/>
    </source>
</evidence>
<evidence type="ECO:0000259" key="12">
    <source>
        <dbReference type="PROSITE" id="PS50893"/>
    </source>
</evidence>
<reference evidence="14" key="1">
    <citation type="submission" date="2016-11" db="EMBL/GenBank/DDBJ databases">
        <title>The genome sequence of Colletotrichum cuscutae.</title>
        <authorList>
            <person name="Baroncelli R."/>
        </authorList>
    </citation>
    <scope>NUCLEOTIDE SEQUENCE</scope>
    <source>
        <strain evidence="14">IMI 304802</strain>
    </source>
</reference>
<keyword evidence="8 11" id="KW-1133">Transmembrane helix</keyword>
<feature type="transmembrane region" description="Helical" evidence="11">
    <location>
        <begin position="1022"/>
        <end position="1040"/>
    </location>
</feature>
<feature type="transmembrane region" description="Helical" evidence="11">
    <location>
        <begin position="31"/>
        <end position="50"/>
    </location>
</feature>
<dbReference type="Proteomes" id="UP001239213">
    <property type="component" value="Unassembled WGS sequence"/>
</dbReference>
<dbReference type="GO" id="GO:0005524">
    <property type="term" value="F:ATP binding"/>
    <property type="evidence" value="ECO:0007669"/>
    <property type="project" value="UniProtKB-KW"/>
</dbReference>
<dbReference type="InterPro" id="IPR003593">
    <property type="entry name" value="AAA+_ATPase"/>
</dbReference>
<name>A0AAI9XVG7_9PEZI</name>
<sequence length="1463" mass="159827">MSSSCANDGSLGPVVHGCRDDFDFTVGFEQAALAITPAAVLILCSLPRLFQLLQKQKIIDETILLCLKISALVTYSGLQLGHLILTSRGTYWSSQLGLASDTMNFIASLVMILLSFLEHARSPRPSMLLGVYLLITVLFDIARTRTEWLSADSANDFHQARLSIASVILKVVVLVIESWTKRQAIASEKQQSPEATSGIISLSTYFWVNDLFLRGFRKLLVLDDLYALDEAMSAEVLYAKFGPLLEKNKTQGHKYALFRGIAQTLVGPFILPIIPRLCQMGFKFYQPLMIESLLNYLQEPVGASSPNKGYGYIGAAFLTYIGMATSSSVYWYFQERFVHMARGILASAVYRKTTVISLSAADDSAALTLMNADVERVKNGFQPIHEYWANTIEVALACWLLQRQIGAAFVAPVVVVIVCTAASTVTAKFTGKRQTLWMESIQQRVGVTAKAISSMKALKISAMSGPIETLIHSLRLKEISVGGKWRLMLLAAVTIAYKPSQLGPVMAFAVTSQTLNVTRIFTSMAYLMLLAGPLGSLFQTIPQLVSAFACLGRIQAYLDKDSRIDYRKTPDAPRLSSLGSDTKPTELHSSSITVKQAPFGWTEGKYVLNDVDVFVPANSLTIIVGPVASGKSTLLKGLLGEIPHYSGEAIFSVNYRRVGYCDQSPFLHNTTIKANIIGHSELDPERYRQVIDATMLSADFSTLPKGDRTKIGSNGLALSGGQRQRVALARALYLECDLLILDDIMSGLDATTEEHVFNRVFGNQGIVRQRRTTAVLCTHSVRHLPLADHIIALGADCTVVEQGSFADLQTNGKYVQSLKIQETEASPQGKNEVSSQPEKIPLAQITTEVSDVADEPDKARQLGDVAVYRHYFGSMATWVIAVFIFWCCAYAFCMNFPTVWLKFWSEDITAEIPKRSGAFYMGIYALLQIMCLGSLIVVVFINTQTMISQSGSSLHQRALRTLVGAPLRFFATTDTGTVTNLFAQDLALIDSELPMALINFSVLLFAAVGMAVVIAVSSPWLAISYPCLVAILYFVQMFYLRTSRQLRVLELEAKSPLYSHFIDTLKGLATLRALGFISADITVNNDLLDTSQRPAYQLAIIQRWLQLVLKLLVAALATIVVTLATQLRASSGFTGASLVTLMSFGDTLTTIVQSYTMLETSIGAVARLKTFSDTVTPETGPDEDVIPKESWPEKGAIEIKGVSASYGVSRDQPNSAGEGKPPADLAIRDLHLSIRPGERVAICGRTGSGKSSLILLLLRLIETLPGSAGSIVMDSMPLGKVDRDTLRRRIIAVSQDAIFLPDGSSVKDNLDPFDAATEAECLEVLEQVGLLAGVQERGGIGAGLTAESFSQGQKQLFCLARAVLRRRVKSRGGTEGGILLLDEVSSSVDRATDFVMQDIIRREFEGHTIIMVSHRLDMVLDCDAVVVMDKGSVVEKGAPRVLKDQEGGMFRELWNSSGTTGEK</sequence>
<dbReference type="FunFam" id="1.20.1560.10:FF:000066">
    <property type="entry name" value="ABC multidrug transporter (Eurofung)"/>
    <property type="match status" value="1"/>
</dbReference>
<evidence type="ECO:0000256" key="9">
    <source>
        <dbReference type="ARBA" id="ARBA00023136"/>
    </source>
</evidence>
<dbReference type="InterPro" id="IPR056227">
    <property type="entry name" value="TMD0_ABC"/>
</dbReference>